<sequence length="203" mass="22534">MKVSYTNSRLSFFAFLYMVVMLAVVPGQANSQSYSLVPKAQTFMKVTGTSNVHSWDMTSTTMQSKGDFKFDKNHLLTSIQNFQLSLDAKTLKSKHSSLDNRAYKVMKASQHPKIVYNLRSTDVTTLSKNKYLVKVLGDLTIAGSRQVISMDVNVQVNADNSITCTGTEKIKLSDYNIAAPSYMAGTMKVGNDLTIGFAQTYHK</sequence>
<dbReference type="Pfam" id="PF04264">
    <property type="entry name" value="YceI"/>
    <property type="match status" value="1"/>
</dbReference>
<protein>
    <recommendedName>
        <fullName evidence="1">Lipid/polyisoprenoid-binding YceI-like domain-containing protein</fullName>
    </recommendedName>
</protein>
<gene>
    <name evidence="2" type="ORF">GCM10023183_17530</name>
</gene>
<proteinExistence type="predicted"/>
<evidence type="ECO:0000313" key="2">
    <source>
        <dbReference type="EMBL" id="GAA4304307.1"/>
    </source>
</evidence>
<reference evidence="3" key="1">
    <citation type="journal article" date="2019" name="Int. J. Syst. Evol. Microbiol.">
        <title>The Global Catalogue of Microorganisms (GCM) 10K type strain sequencing project: providing services to taxonomists for standard genome sequencing and annotation.</title>
        <authorList>
            <consortium name="The Broad Institute Genomics Platform"/>
            <consortium name="The Broad Institute Genome Sequencing Center for Infectious Disease"/>
            <person name="Wu L."/>
            <person name="Ma J."/>
        </authorList>
    </citation>
    <scope>NUCLEOTIDE SEQUENCE [LARGE SCALE GENOMIC DNA]</scope>
    <source>
        <strain evidence="3">JCM 17917</strain>
    </source>
</reference>
<dbReference type="InterPro" id="IPR007372">
    <property type="entry name" value="Lipid/polyisoprenoid-bd_YceI"/>
</dbReference>
<accession>A0ABP8FI38</accession>
<comment type="caution">
    <text evidence="2">The sequence shown here is derived from an EMBL/GenBank/DDBJ whole genome shotgun (WGS) entry which is preliminary data.</text>
</comment>
<feature type="domain" description="Lipid/polyisoprenoid-binding YceI-like" evidence="1">
    <location>
        <begin position="40"/>
        <end position="197"/>
    </location>
</feature>
<evidence type="ECO:0000259" key="1">
    <source>
        <dbReference type="Pfam" id="PF04264"/>
    </source>
</evidence>
<dbReference type="EMBL" id="BAABGX010000002">
    <property type="protein sequence ID" value="GAA4304307.1"/>
    <property type="molecule type" value="Genomic_DNA"/>
</dbReference>
<dbReference type="PANTHER" id="PTHR34406:SF1">
    <property type="entry name" value="PROTEIN YCEI"/>
    <property type="match status" value="1"/>
</dbReference>
<evidence type="ECO:0000313" key="3">
    <source>
        <dbReference type="Proteomes" id="UP001501844"/>
    </source>
</evidence>
<name>A0ABP8FI38_9BACT</name>
<dbReference type="InterPro" id="IPR036761">
    <property type="entry name" value="TTHA0802/YceI-like_sf"/>
</dbReference>
<dbReference type="SUPFAM" id="SSF101874">
    <property type="entry name" value="YceI-like"/>
    <property type="match status" value="1"/>
</dbReference>
<dbReference type="Gene3D" id="2.40.128.110">
    <property type="entry name" value="Lipid/polyisoprenoid-binding, YceI-like"/>
    <property type="match status" value="1"/>
</dbReference>
<dbReference type="PANTHER" id="PTHR34406">
    <property type="entry name" value="PROTEIN YCEI"/>
    <property type="match status" value="1"/>
</dbReference>
<dbReference type="RefSeq" id="WP_345164744.1">
    <property type="nucleotide sequence ID" value="NZ_BAABGX010000002.1"/>
</dbReference>
<organism evidence="2 3">
    <name type="scientific">Nibribacter koreensis</name>
    <dbReference type="NCBI Taxonomy" id="1084519"/>
    <lineage>
        <taxon>Bacteria</taxon>
        <taxon>Pseudomonadati</taxon>
        <taxon>Bacteroidota</taxon>
        <taxon>Cytophagia</taxon>
        <taxon>Cytophagales</taxon>
        <taxon>Hymenobacteraceae</taxon>
        <taxon>Nibribacter</taxon>
    </lineage>
</organism>
<dbReference type="Proteomes" id="UP001501844">
    <property type="component" value="Unassembled WGS sequence"/>
</dbReference>
<keyword evidence="3" id="KW-1185">Reference proteome</keyword>